<name>A0A4Z2FNT6_9TELE</name>
<gene>
    <name evidence="2" type="ORF">EYF80_046987</name>
</gene>
<evidence type="ECO:0000313" key="2">
    <source>
        <dbReference type="EMBL" id="TNN42818.1"/>
    </source>
</evidence>
<proteinExistence type="predicted"/>
<protein>
    <submittedName>
        <fullName evidence="2">Uncharacterized protein</fullName>
    </submittedName>
</protein>
<sequence length="75" mass="8506">MSPLSLITQSDGDEGNPPERLLDCDRAPQEEQRREKCLQPPPLKDLRVGATLSNHAQKRLRLRASDAWNQATKKE</sequence>
<accession>A0A4Z2FNT6</accession>
<feature type="compositionally biased region" description="Polar residues" evidence="1">
    <location>
        <begin position="1"/>
        <end position="10"/>
    </location>
</feature>
<organism evidence="2 3">
    <name type="scientific">Liparis tanakae</name>
    <name type="common">Tanaka's snailfish</name>
    <dbReference type="NCBI Taxonomy" id="230148"/>
    <lineage>
        <taxon>Eukaryota</taxon>
        <taxon>Metazoa</taxon>
        <taxon>Chordata</taxon>
        <taxon>Craniata</taxon>
        <taxon>Vertebrata</taxon>
        <taxon>Euteleostomi</taxon>
        <taxon>Actinopterygii</taxon>
        <taxon>Neopterygii</taxon>
        <taxon>Teleostei</taxon>
        <taxon>Neoteleostei</taxon>
        <taxon>Acanthomorphata</taxon>
        <taxon>Eupercaria</taxon>
        <taxon>Perciformes</taxon>
        <taxon>Cottioidei</taxon>
        <taxon>Cottales</taxon>
        <taxon>Liparidae</taxon>
        <taxon>Liparis</taxon>
    </lineage>
</organism>
<feature type="compositionally biased region" description="Basic and acidic residues" evidence="1">
    <location>
        <begin position="20"/>
        <end position="37"/>
    </location>
</feature>
<dbReference type="EMBL" id="SRLO01001011">
    <property type="protein sequence ID" value="TNN42818.1"/>
    <property type="molecule type" value="Genomic_DNA"/>
</dbReference>
<evidence type="ECO:0000256" key="1">
    <source>
        <dbReference type="SAM" id="MobiDB-lite"/>
    </source>
</evidence>
<reference evidence="2 3" key="1">
    <citation type="submission" date="2019-03" db="EMBL/GenBank/DDBJ databases">
        <title>First draft genome of Liparis tanakae, snailfish: a comprehensive survey of snailfish specific genes.</title>
        <authorList>
            <person name="Kim W."/>
            <person name="Song I."/>
            <person name="Jeong J.-H."/>
            <person name="Kim D."/>
            <person name="Kim S."/>
            <person name="Ryu S."/>
            <person name="Song J.Y."/>
            <person name="Lee S.K."/>
        </authorList>
    </citation>
    <scope>NUCLEOTIDE SEQUENCE [LARGE SCALE GENOMIC DNA]</scope>
    <source>
        <tissue evidence="2">Muscle</tissue>
    </source>
</reference>
<keyword evidence="3" id="KW-1185">Reference proteome</keyword>
<dbReference type="Proteomes" id="UP000314294">
    <property type="component" value="Unassembled WGS sequence"/>
</dbReference>
<comment type="caution">
    <text evidence="2">The sequence shown here is derived from an EMBL/GenBank/DDBJ whole genome shotgun (WGS) entry which is preliminary data.</text>
</comment>
<feature type="region of interest" description="Disordered" evidence="1">
    <location>
        <begin position="1"/>
        <end position="49"/>
    </location>
</feature>
<dbReference type="AlphaFoldDB" id="A0A4Z2FNT6"/>
<evidence type="ECO:0000313" key="3">
    <source>
        <dbReference type="Proteomes" id="UP000314294"/>
    </source>
</evidence>